<accession>A0A6I6D627</accession>
<dbReference type="PANTHER" id="PTHR46268">
    <property type="entry name" value="STRESS RESPONSE PROTEIN NHAX"/>
    <property type="match status" value="1"/>
</dbReference>
<protein>
    <recommendedName>
        <fullName evidence="2">UspA domain-containing protein</fullName>
    </recommendedName>
</protein>
<dbReference type="InterPro" id="IPR006015">
    <property type="entry name" value="Universal_stress_UspA"/>
</dbReference>
<dbReference type="InterPro" id="IPR006016">
    <property type="entry name" value="UspA"/>
</dbReference>
<evidence type="ECO:0000259" key="2">
    <source>
        <dbReference type="Pfam" id="PF00582"/>
    </source>
</evidence>
<dbReference type="CDD" id="cd00293">
    <property type="entry name" value="USP-like"/>
    <property type="match status" value="2"/>
</dbReference>
<dbReference type="Pfam" id="PF00582">
    <property type="entry name" value="Usp"/>
    <property type="match status" value="2"/>
</dbReference>
<dbReference type="EMBL" id="CP046415">
    <property type="protein sequence ID" value="QGT78944.1"/>
    <property type="molecule type" value="Genomic_DNA"/>
</dbReference>
<evidence type="ECO:0000313" key="3">
    <source>
        <dbReference type="EMBL" id="QGT78944.1"/>
    </source>
</evidence>
<evidence type="ECO:0000313" key="4">
    <source>
        <dbReference type="Proteomes" id="UP000427716"/>
    </source>
</evidence>
<proteinExistence type="inferred from homology"/>
<gene>
    <name evidence="3" type="ORF">GM160_08575</name>
</gene>
<dbReference type="SUPFAM" id="SSF52402">
    <property type="entry name" value="Adenine nucleotide alpha hydrolases-like"/>
    <property type="match status" value="2"/>
</dbReference>
<dbReference type="Gene3D" id="3.40.50.620">
    <property type="entry name" value="HUPs"/>
    <property type="match status" value="2"/>
</dbReference>
<feature type="domain" description="UspA" evidence="2">
    <location>
        <begin position="22"/>
        <end position="164"/>
    </location>
</feature>
<evidence type="ECO:0000256" key="1">
    <source>
        <dbReference type="ARBA" id="ARBA00008791"/>
    </source>
</evidence>
<dbReference type="AlphaFoldDB" id="A0A6I6D627"/>
<organism evidence="3 4">
    <name type="scientific">Guyparkeria halophila</name>
    <dbReference type="NCBI Taxonomy" id="47960"/>
    <lineage>
        <taxon>Bacteria</taxon>
        <taxon>Pseudomonadati</taxon>
        <taxon>Pseudomonadota</taxon>
        <taxon>Gammaproteobacteria</taxon>
        <taxon>Chromatiales</taxon>
        <taxon>Thioalkalibacteraceae</taxon>
        <taxon>Guyparkeria</taxon>
    </lineage>
</organism>
<dbReference type="Proteomes" id="UP000427716">
    <property type="component" value="Chromosome"/>
</dbReference>
<comment type="similarity">
    <text evidence="1">Belongs to the universal stress protein A family.</text>
</comment>
<reference evidence="3 4" key="1">
    <citation type="submission" date="2019-11" db="EMBL/GenBank/DDBJ databases">
        <authorList>
            <person name="Zhang J."/>
            <person name="Sun C."/>
        </authorList>
    </citation>
    <scope>NUCLEOTIDE SEQUENCE [LARGE SCALE GENOMIC DNA]</scope>
    <source>
        <strain evidence="4">sp2</strain>
    </source>
</reference>
<dbReference type="KEGG" id="ghl:GM160_08575"/>
<keyword evidence="4" id="KW-1185">Reference proteome</keyword>
<name>A0A6I6D627_9GAMM</name>
<sequence>MVPSIQRHCRPKERPMADSCPILIASDLSDASEVAVTRAMQLAARRGCPLTALHVIQEEPLWWVVKSRDLDPDDLRAELLREALAGLQSQLKDAAGQLAIEPPESDAQARLGKPAAVASEMAASMEASLIVVGAHGRHAVRDWFIGTTAEKVVRAGNVPVLVARVEPTHSYQKVVVAVDFSESSRAALAAALAWAPRAQFTLVHAYETWFETYLDADTYERLRDEQEQALHDRLREFAHEVGVNSDHEPDYRIIAGHPGTAVVDAAVNAHGDLTVCGTQGETGLRHLLLGSVAQHILRESKGDVLTVRAGHTTG</sequence>
<feature type="domain" description="UspA" evidence="2">
    <location>
        <begin position="171"/>
        <end position="308"/>
    </location>
</feature>
<dbReference type="InterPro" id="IPR014729">
    <property type="entry name" value="Rossmann-like_a/b/a_fold"/>
</dbReference>
<dbReference type="PRINTS" id="PR01438">
    <property type="entry name" value="UNVRSLSTRESS"/>
</dbReference>
<dbReference type="PANTHER" id="PTHR46268:SF6">
    <property type="entry name" value="UNIVERSAL STRESS PROTEIN UP12"/>
    <property type="match status" value="1"/>
</dbReference>